<gene>
    <name evidence="1" type="ORF">KIPB_001601</name>
</gene>
<proteinExistence type="predicted"/>
<name>A0A9K3GG29_9EUKA</name>
<dbReference type="Proteomes" id="UP000265618">
    <property type="component" value="Unassembled WGS sequence"/>
</dbReference>
<reference evidence="1 2" key="1">
    <citation type="journal article" date="2018" name="PLoS ONE">
        <title>The draft genome of Kipferlia bialata reveals reductive genome evolution in fornicate parasites.</title>
        <authorList>
            <person name="Tanifuji G."/>
            <person name="Takabayashi S."/>
            <person name="Kume K."/>
            <person name="Takagi M."/>
            <person name="Nakayama T."/>
            <person name="Kamikawa R."/>
            <person name="Inagaki Y."/>
            <person name="Hashimoto T."/>
        </authorList>
    </citation>
    <scope>NUCLEOTIDE SEQUENCE [LARGE SCALE GENOMIC DNA]</scope>
    <source>
        <strain evidence="1">NY0173</strain>
    </source>
</reference>
<protein>
    <submittedName>
        <fullName evidence="1">Uncharacterized protein</fullName>
    </submittedName>
</protein>
<keyword evidence="2" id="KW-1185">Reference proteome</keyword>
<evidence type="ECO:0000313" key="1">
    <source>
        <dbReference type="EMBL" id="GIQ80756.1"/>
    </source>
</evidence>
<dbReference type="EMBL" id="BDIP01000235">
    <property type="protein sequence ID" value="GIQ80756.1"/>
    <property type="molecule type" value="Genomic_DNA"/>
</dbReference>
<feature type="non-terminal residue" evidence="1">
    <location>
        <position position="1"/>
    </location>
</feature>
<accession>A0A9K3GG29</accession>
<organism evidence="1 2">
    <name type="scientific">Kipferlia bialata</name>
    <dbReference type="NCBI Taxonomy" id="797122"/>
    <lineage>
        <taxon>Eukaryota</taxon>
        <taxon>Metamonada</taxon>
        <taxon>Carpediemonas-like organisms</taxon>
        <taxon>Kipferlia</taxon>
    </lineage>
</organism>
<sequence length="63" mass="7172">LVGVTAADRGKVGFSERILARSKQWSREYDADEYREMNVEMGFVGGFEAEVEDWSGVPFAFMF</sequence>
<dbReference type="AlphaFoldDB" id="A0A9K3GG29"/>
<comment type="caution">
    <text evidence="1">The sequence shown here is derived from an EMBL/GenBank/DDBJ whole genome shotgun (WGS) entry which is preliminary data.</text>
</comment>
<evidence type="ECO:0000313" key="2">
    <source>
        <dbReference type="Proteomes" id="UP000265618"/>
    </source>
</evidence>